<reference evidence="8 10" key="1">
    <citation type="submission" date="2018-11" db="EMBL/GenBank/DDBJ databases">
        <title>Genomes From Bacteria Associated with the Canine Oral Cavity: a Test Case for Automated Genome-Based Taxonomic Assignment.</title>
        <authorList>
            <person name="Coil D.A."/>
            <person name="Jospin G."/>
            <person name="Darling A.E."/>
            <person name="Wallis C."/>
            <person name="Davis I.J."/>
            <person name="Harris S."/>
            <person name="Eisen J.A."/>
            <person name="Holcombe L.J."/>
            <person name="O'Flynn C."/>
        </authorList>
    </citation>
    <scope>NUCLEOTIDE SEQUENCE [LARGE SCALE GENOMIC DNA]</scope>
    <source>
        <strain evidence="8 10">OH1047_COT-310</strain>
    </source>
</reference>
<proteinExistence type="inferred from homology"/>
<keyword evidence="2" id="KW-0805">Transcription regulation</keyword>
<dbReference type="SUPFAM" id="SSF88946">
    <property type="entry name" value="Sigma2 domain of RNA polymerase sigma factors"/>
    <property type="match status" value="1"/>
</dbReference>
<evidence type="ECO:0000256" key="2">
    <source>
        <dbReference type="ARBA" id="ARBA00023015"/>
    </source>
</evidence>
<dbReference type="PANTHER" id="PTHR43133">
    <property type="entry name" value="RNA POLYMERASE ECF-TYPE SIGMA FACTO"/>
    <property type="match status" value="1"/>
</dbReference>
<evidence type="ECO:0000259" key="6">
    <source>
        <dbReference type="Pfam" id="PF04542"/>
    </source>
</evidence>
<evidence type="ECO:0000256" key="5">
    <source>
        <dbReference type="ARBA" id="ARBA00023163"/>
    </source>
</evidence>
<evidence type="ECO:0000256" key="4">
    <source>
        <dbReference type="ARBA" id="ARBA00023125"/>
    </source>
</evidence>
<evidence type="ECO:0000259" key="7">
    <source>
        <dbReference type="Pfam" id="PF08281"/>
    </source>
</evidence>
<feature type="domain" description="RNA polymerase sigma-70 region 2" evidence="6">
    <location>
        <begin position="14"/>
        <end position="74"/>
    </location>
</feature>
<dbReference type="RefSeq" id="WP_106068851.1">
    <property type="nucleotide sequence ID" value="NZ_CAMEHQ010000008.1"/>
</dbReference>
<gene>
    <name evidence="8" type="ORF">EII33_02130</name>
    <name evidence="9" type="ORF">EV202_12541</name>
</gene>
<keyword evidence="4" id="KW-0238">DNA-binding</keyword>
<dbReference type="Gene3D" id="1.10.10.10">
    <property type="entry name" value="Winged helix-like DNA-binding domain superfamily/Winged helix DNA-binding domain"/>
    <property type="match status" value="1"/>
</dbReference>
<organism evidence="8 10">
    <name type="scientific">Prevotella heparinolytica</name>
    <dbReference type="NCBI Taxonomy" id="28113"/>
    <lineage>
        <taxon>Bacteria</taxon>
        <taxon>Pseudomonadati</taxon>
        <taxon>Bacteroidota</taxon>
        <taxon>Bacteroidia</taxon>
        <taxon>Bacteroidales</taxon>
        <taxon>Bacteroidaceae</taxon>
        <taxon>Bacteroides</taxon>
    </lineage>
</organism>
<sequence>MELKQFQITVLPLRAKLLNYARKLTNEPEDAEDAVQETMLKLWNKRLELEQCRSIEAFAMTLTHNICIDMWRSRHNDNLPLDTVQAAALTGTPERLLEIKDEIRLMREIIDSLPNLQRTIMRMKDIEEYETDEIAAITGCGAEAIRSNLSRARKKVRDIYLQTIQERKRRNEP</sequence>
<evidence type="ECO:0000256" key="1">
    <source>
        <dbReference type="ARBA" id="ARBA00010641"/>
    </source>
</evidence>
<evidence type="ECO:0000256" key="3">
    <source>
        <dbReference type="ARBA" id="ARBA00023082"/>
    </source>
</evidence>
<dbReference type="EMBL" id="RQYF01000005">
    <property type="protein sequence ID" value="RRD92901.1"/>
    <property type="molecule type" value="Genomic_DNA"/>
</dbReference>
<dbReference type="InterPro" id="IPR036388">
    <property type="entry name" value="WH-like_DNA-bd_sf"/>
</dbReference>
<dbReference type="Proteomes" id="UP000295600">
    <property type="component" value="Unassembled WGS sequence"/>
</dbReference>
<dbReference type="NCBIfam" id="TIGR02937">
    <property type="entry name" value="sigma70-ECF"/>
    <property type="match status" value="1"/>
</dbReference>
<dbReference type="Gene3D" id="1.10.1740.10">
    <property type="match status" value="1"/>
</dbReference>
<dbReference type="SUPFAM" id="SSF88659">
    <property type="entry name" value="Sigma3 and sigma4 domains of RNA polymerase sigma factors"/>
    <property type="match status" value="1"/>
</dbReference>
<dbReference type="AlphaFoldDB" id="A0A2R3MQK4"/>
<dbReference type="InterPro" id="IPR039425">
    <property type="entry name" value="RNA_pol_sigma-70-like"/>
</dbReference>
<keyword evidence="10" id="KW-1185">Reference proteome</keyword>
<protein>
    <submittedName>
        <fullName evidence="9">RNA polymerase sigma-70 factor (ECF subfamily)</fullName>
    </submittedName>
    <submittedName>
        <fullName evidence="8">Sigma-70 family RNA polymerase sigma factor</fullName>
    </submittedName>
</protein>
<dbReference type="InterPro" id="IPR013249">
    <property type="entry name" value="RNA_pol_sigma70_r4_t2"/>
</dbReference>
<dbReference type="InterPro" id="IPR007627">
    <property type="entry name" value="RNA_pol_sigma70_r2"/>
</dbReference>
<keyword evidence="3" id="KW-0731">Sigma factor</keyword>
<dbReference type="GeneID" id="94547801"/>
<feature type="domain" description="RNA polymerase sigma factor 70 region 4 type 2" evidence="7">
    <location>
        <begin position="105"/>
        <end position="155"/>
    </location>
</feature>
<evidence type="ECO:0000313" key="11">
    <source>
        <dbReference type="Proteomes" id="UP000295600"/>
    </source>
</evidence>
<evidence type="ECO:0000313" key="10">
    <source>
        <dbReference type="Proteomes" id="UP000279562"/>
    </source>
</evidence>
<name>A0A2R3MQK4_9BACE</name>
<dbReference type="GO" id="GO:0006352">
    <property type="term" value="P:DNA-templated transcription initiation"/>
    <property type="evidence" value="ECO:0007669"/>
    <property type="project" value="InterPro"/>
</dbReference>
<dbReference type="InterPro" id="IPR013325">
    <property type="entry name" value="RNA_pol_sigma_r2"/>
</dbReference>
<evidence type="ECO:0000313" key="8">
    <source>
        <dbReference type="EMBL" id="RRD92901.1"/>
    </source>
</evidence>
<dbReference type="InterPro" id="IPR014284">
    <property type="entry name" value="RNA_pol_sigma-70_dom"/>
</dbReference>
<dbReference type="CDD" id="cd06171">
    <property type="entry name" value="Sigma70_r4"/>
    <property type="match status" value="1"/>
</dbReference>
<dbReference type="EMBL" id="SLXB01000025">
    <property type="protein sequence ID" value="TCO88606.1"/>
    <property type="molecule type" value="Genomic_DNA"/>
</dbReference>
<comment type="caution">
    <text evidence="8">The sequence shown here is derived from an EMBL/GenBank/DDBJ whole genome shotgun (WGS) entry which is preliminary data.</text>
</comment>
<reference evidence="9 11" key="2">
    <citation type="submission" date="2019-03" db="EMBL/GenBank/DDBJ databases">
        <title>Genomic Encyclopedia of Type Strains, Phase IV (KMG-IV): sequencing the most valuable type-strain genomes for metagenomic binning, comparative biology and taxonomic classification.</title>
        <authorList>
            <person name="Goeker M."/>
        </authorList>
    </citation>
    <scope>NUCLEOTIDE SEQUENCE [LARGE SCALE GENOMIC DNA]</scope>
    <source>
        <strain evidence="9 11">DSM 23917</strain>
    </source>
</reference>
<dbReference type="GO" id="GO:0016987">
    <property type="term" value="F:sigma factor activity"/>
    <property type="evidence" value="ECO:0007669"/>
    <property type="project" value="UniProtKB-KW"/>
</dbReference>
<dbReference type="Pfam" id="PF08281">
    <property type="entry name" value="Sigma70_r4_2"/>
    <property type="match status" value="1"/>
</dbReference>
<comment type="similarity">
    <text evidence="1">Belongs to the sigma-70 factor family. ECF subfamily.</text>
</comment>
<dbReference type="InterPro" id="IPR013324">
    <property type="entry name" value="RNA_pol_sigma_r3/r4-like"/>
</dbReference>
<keyword evidence="5" id="KW-0804">Transcription</keyword>
<dbReference type="KEGG" id="bhf:C3V43_04975"/>
<dbReference type="PANTHER" id="PTHR43133:SF8">
    <property type="entry name" value="RNA POLYMERASE SIGMA FACTOR HI_1459-RELATED"/>
    <property type="match status" value="1"/>
</dbReference>
<evidence type="ECO:0000313" key="9">
    <source>
        <dbReference type="EMBL" id="TCO88606.1"/>
    </source>
</evidence>
<dbReference type="GO" id="GO:0003677">
    <property type="term" value="F:DNA binding"/>
    <property type="evidence" value="ECO:0007669"/>
    <property type="project" value="UniProtKB-KW"/>
</dbReference>
<dbReference type="Proteomes" id="UP000279562">
    <property type="component" value="Unassembled WGS sequence"/>
</dbReference>
<dbReference type="Pfam" id="PF04542">
    <property type="entry name" value="Sigma70_r2"/>
    <property type="match status" value="1"/>
</dbReference>
<accession>A0A2R3MQK4</accession>